<evidence type="ECO:0000256" key="2">
    <source>
        <dbReference type="RuleBase" id="RU000363"/>
    </source>
</evidence>
<keyword evidence="1" id="KW-0560">Oxidoreductase</keyword>
<dbReference type="Gene3D" id="3.40.50.720">
    <property type="entry name" value="NAD(P)-binding Rossmann-like Domain"/>
    <property type="match status" value="1"/>
</dbReference>
<dbReference type="EMBL" id="JAPJZH010000017">
    <property type="protein sequence ID" value="MDA4847931.1"/>
    <property type="molecule type" value="Genomic_DNA"/>
</dbReference>
<keyword evidence="4" id="KW-1185">Reference proteome</keyword>
<organism evidence="3 4">
    <name type="scientific">Hoeflea poritis</name>
    <dbReference type="NCBI Taxonomy" id="2993659"/>
    <lineage>
        <taxon>Bacteria</taxon>
        <taxon>Pseudomonadati</taxon>
        <taxon>Pseudomonadota</taxon>
        <taxon>Alphaproteobacteria</taxon>
        <taxon>Hyphomicrobiales</taxon>
        <taxon>Rhizobiaceae</taxon>
        <taxon>Hoeflea</taxon>
    </lineage>
</organism>
<dbReference type="PRINTS" id="PR00081">
    <property type="entry name" value="GDHRDH"/>
</dbReference>
<dbReference type="PANTHER" id="PTHR43157">
    <property type="entry name" value="PHOSPHATIDYLINOSITOL-GLYCAN BIOSYNTHESIS CLASS F PROTEIN-RELATED"/>
    <property type="match status" value="1"/>
</dbReference>
<proteinExistence type="inferred from homology"/>
<dbReference type="PRINTS" id="PR00080">
    <property type="entry name" value="SDRFAMILY"/>
</dbReference>
<comment type="caution">
    <text evidence="3">The sequence shown here is derived from an EMBL/GenBank/DDBJ whole genome shotgun (WGS) entry which is preliminary data.</text>
</comment>
<dbReference type="Proteomes" id="UP001148313">
    <property type="component" value="Unassembled WGS sequence"/>
</dbReference>
<name>A0ABT4VTC1_9HYPH</name>
<evidence type="ECO:0000313" key="3">
    <source>
        <dbReference type="EMBL" id="MDA4847931.1"/>
    </source>
</evidence>
<dbReference type="Pfam" id="PF00106">
    <property type="entry name" value="adh_short"/>
    <property type="match status" value="1"/>
</dbReference>
<dbReference type="CDD" id="cd05327">
    <property type="entry name" value="retinol-DH_like_SDR_c_like"/>
    <property type="match status" value="1"/>
</dbReference>
<dbReference type="InterPro" id="IPR036291">
    <property type="entry name" value="NAD(P)-bd_dom_sf"/>
</dbReference>
<dbReference type="InterPro" id="IPR002347">
    <property type="entry name" value="SDR_fam"/>
</dbReference>
<gene>
    <name evidence="3" type="ORF">OOZ53_21415</name>
</gene>
<dbReference type="RefSeq" id="WP_271091775.1">
    <property type="nucleotide sequence ID" value="NZ_JAPJZH010000017.1"/>
</dbReference>
<dbReference type="SUPFAM" id="SSF51735">
    <property type="entry name" value="NAD(P)-binding Rossmann-fold domains"/>
    <property type="match status" value="1"/>
</dbReference>
<protein>
    <submittedName>
        <fullName evidence="3">Oxidoreductase</fullName>
    </submittedName>
</protein>
<evidence type="ECO:0000256" key="1">
    <source>
        <dbReference type="ARBA" id="ARBA00023002"/>
    </source>
</evidence>
<sequence length="314" mass="33812">MAFDLSDIPNQTGRIAIVTGANAGLGKETAIGLALTGMKVVMACRNRERAEAARTDILKSAPGGDVEIMTVDLSSLASVRQFADAFVQTHGRLDLLINNAGVMIPPHAVSEDGFEIQMAANYFGHFVLTARLIDLMPDTPQSRVVSLASIAHKNAAIDFEGLRSGQGQRGGRAYGQSKLACLMFALELDRRLRKAGRQILSVAAHPGVSGTELVRHMNPVLYTLLRITLMPFFTHAPAQGAQPTLVAALDPDVEGGQYFGPQGVMEMRGPTGLARMRPQARDADAAKRLWELSEQLTGERFAVVIDGLEPQIQD</sequence>
<dbReference type="PANTHER" id="PTHR43157:SF31">
    <property type="entry name" value="PHOSPHATIDYLINOSITOL-GLYCAN BIOSYNTHESIS CLASS F PROTEIN"/>
    <property type="match status" value="1"/>
</dbReference>
<comment type="similarity">
    <text evidence="2">Belongs to the short-chain dehydrogenases/reductases (SDR) family.</text>
</comment>
<accession>A0ABT4VTC1</accession>
<evidence type="ECO:0000313" key="4">
    <source>
        <dbReference type="Proteomes" id="UP001148313"/>
    </source>
</evidence>
<dbReference type="NCBIfam" id="NF004846">
    <property type="entry name" value="PRK06197.1"/>
    <property type="match status" value="1"/>
</dbReference>
<reference evidence="3" key="1">
    <citation type="submission" date="2022-11" db="EMBL/GenBank/DDBJ databases">
        <title>Hoeflea poritis sp. nov., isolated from scleractinian coral Porites lutea.</title>
        <authorList>
            <person name="Zhang G."/>
            <person name="Wei Q."/>
            <person name="Cai L."/>
        </authorList>
    </citation>
    <scope>NUCLEOTIDE SEQUENCE</scope>
    <source>
        <strain evidence="3">E7-10</strain>
    </source>
</reference>